<keyword evidence="1" id="KW-0812">Transmembrane</keyword>
<accession>A0A5B8IH96</accession>
<keyword evidence="1" id="KW-0472">Membrane</keyword>
<gene>
    <name evidence="2" type="ORF">1_240</name>
</gene>
<keyword evidence="1" id="KW-1133">Transmembrane helix</keyword>
<feature type="transmembrane region" description="Helical" evidence="1">
    <location>
        <begin position="70"/>
        <end position="88"/>
    </location>
</feature>
<reference evidence="2" key="1">
    <citation type="submission" date="2018-11" db="EMBL/GenBank/DDBJ databases">
        <title>A distinct lineage of giant viruses engineers rhodopsin photosystems in predatory marine eukaryotes.</title>
        <authorList>
            <person name="Needham D.M."/>
            <person name="Yoshizawa S."/>
            <person name="Hosaka T."/>
            <person name="Poirier C."/>
            <person name="Choi C.-J."/>
            <person name="Hehenberger E."/>
            <person name="Irwin N.A.T."/>
            <person name="Wilken S."/>
            <person name="Yung C.-M."/>
            <person name="Bachy C."/>
            <person name="Kurihara R."/>
            <person name="Nakajima Y."/>
            <person name="Kojima K."/>
            <person name="Kimura-Someya T."/>
            <person name="Leonard G."/>
            <person name="Malmstrom R.R."/>
            <person name="Mende D."/>
            <person name="Olson D.K."/>
            <person name="Sudo Y."/>
            <person name="Sudek S."/>
            <person name="Richards T.A."/>
            <person name="DeLong E.F."/>
            <person name="Keeling P.J."/>
            <person name="Santoro A.E."/>
            <person name="Shirouzu M."/>
            <person name="Iwasaki W."/>
            <person name="Worden A.Z."/>
        </authorList>
    </citation>
    <scope>NUCLEOTIDE SEQUENCE</scope>
</reference>
<organism evidence="2">
    <name type="scientific">Mimiviridae sp. ChoanoV1</name>
    <dbReference type="NCBI Taxonomy" id="2596887"/>
    <lineage>
        <taxon>Viruses</taxon>
        <taxon>Varidnaviria</taxon>
        <taxon>Bamfordvirae</taxon>
        <taxon>Nucleocytoviricota</taxon>
        <taxon>Megaviricetes</taxon>
        <taxon>Imitervirales</taxon>
        <taxon>Schizomimiviridae</taxon>
    </lineage>
</organism>
<proteinExistence type="predicted"/>
<name>A0A5B8IH96_9VIRU</name>
<evidence type="ECO:0000256" key="1">
    <source>
        <dbReference type="SAM" id="Phobius"/>
    </source>
</evidence>
<protein>
    <submittedName>
        <fullName evidence="2">Uncharacterized protein</fullName>
    </submittedName>
</protein>
<evidence type="ECO:0000313" key="2">
    <source>
        <dbReference type="EMBL" id="QDY51855.1"/>
    </source>
</evidence>
<sequence>MYEPASNSLEDKYRLFYEYNQIKQKVEDLLKKKEELNKKQSDNNVIAKARKITKKNIEFHKYWINILKEIIFYLHITLSFVIVIVLFYKLF</sequence>
<dbReference type="EMBL" id="MK250085">
    <property type="protein sequence ID" value="QDY51855.1"/>
    <property type="molecule type" value="Genomic_DNA"/>
</dbReference>